<dbReference type="PANTHER" id="PTHR10037">
    <property type="entry name" value="VOLTAGE-GATED CATION CHANNEL CALCIUM AND SODIUM"/>
    <property type="match status" value="1"/>
</dbReference>
<feature type="transmembrane region" description="Helical" evidence="14">
    <location>
        <begin position="94"/>
        <end position="118"/>
    </location>
</feature>
<dbReference type="SUPFAM" id="SSF81324">
    <property type="entry name" value="Voltage-gated potassium channels"/>
    <property type="match status" value="4"/>
</dbReference>
<evidence type="ECO:0000256" key="1">
    <source>
        <dbReference type="ARBA" id="ARBA00004141"/>
    </source>
</evidence>
<feature type="domain" description="Ion transport" evidence="15">
    <location>
        <begin position="1297"/>
        <end position="1626"/>
    </location>
</feature>
<keyword evidence="4" id="KW-0677">Repeat</keyword>
<feature type="domain" description="Ion transport" evidence="15">
    <location>
        <begin position="89"/>
        <end position="447"/>
    </location>
</feature>
<feature type="region of interest" description="Disordered" evidence="13">
    <location>
        <begin position="775"/>
        <end position="800"/>
    </location>
</feature>
<dbReference type="Gene3D" id="1.20.120.350">
    <property type="entry name" value="Voltage-gated potassium channels. Chain C"/>
    <property type="match status" value="4"/>
</dbReference>
<dbReference type="GO" id="GO:0005248">
    <property type="term" value="F:voltage-gated sodium channel activity"/>
    <property type="evidence" value="ECO:0007669"/>
    <property type="project" value="TreeGrafter"/>
</dbReference>
<feature type="region of interest" description="Disordered" evidence="13">
    <location>
        <begin position="1"/>
        <end position="39"/>
    </location>
</feature>
<comment type="similarity">
    <text evidence="12">Belongs to the calcium channel alpha-1 subunit (TC 1.A.1.11) family.</text>
</comment>
<feature type="transmembrane region" description="Helical" evidence="14">
    <location>
        <begin position="413"/>
        <end position="438"/>
    </location>
</feature>
<evidence type="ECO:0000256" key="8">
    <source>
        <dbReference type="ARBA" id="ARBA00023136"/>
    </source>
</evidence>
<dbReference type="InterPro" id="IPR005821">
    <property type="entry name" value="Ion_trans_dom"/>
</dbReference>
<feature type="binding site" evidence="11">
    <location>
        <position position="713"/>
    </location>
    <ligand>
        <name>Ca(2+)</name>
        <dbReference type="ChEBI" id="CHEBI:29108"/>
    </ligand>
</feature>
<dbReference type="FunFam" id="1.20.120.350:FF:000009">
    <property type="entry name" value="Voltage-dependent T-type calcium channel subunit alpha"/>
    <property type="match status" value="1"/>
</dbReference>
<dbReference type="OrthoDB" id="416585at2759"/>
<dbReference type="InterPro" id="IPR002077">
    <property type="entry name" value="VDCCAlpha1"/>
</dbReference>
<feature type="transmembrane region" description="Helical" evidence="14">
    <location>
        <begin position="1367"/>
        <end position="1389"/>
    </location>
</feature>
<comment type="subcellular location">
    <subcellularLocation>
        <location evidence="1 12">Membrane</location>
        <topology evidence="1 12">Multi-pass membrane protein</topology>
    </subcellularLocation>
</comment>
<keyword evidence="5 12" id="KW-0851">Voltage-gated channel</keyword>
<dbReference type="GO" id="GO:0046872">
    <property type="term" value="F:metal ion binding"/>
    <property type="evidence" value="ECO:0007669"/>
    <property type="project" value="UniProtKB-KW"/>
</dbReference>
<feature type="transmembrane region" description="Helical" evidence="14">
    <location>
        <begin position="1017"/>
        <end position="1041"/>
    </location>
</feature>
<feature type="transmembrane region" description="Helical" evidence="14">
    <location>
        <begin position="1438"/>
        <end position="1460"/>
    </location>
</feature>
<dbReference type="Gene3D" id="1.10.287.70">
    <property type="match status" value="4"/>
</dbReference>
<evidence type="ECO:0000256" key="9">
    <source>
        <dbReference type="ARBA" id="ARBA00023180"/>
    </source>
</evidence>
<feature type="domain" description="Ion transport" evidence="15">
    <location>
        <begin position="487"/>
        <end position="769"/>
    </location>
</feature>
<evidence type="ECO:0000256" key="12">
    <source>
        <dbReference type="RuleBase" id="RU003808"/>
    </source>
</evidence>
<evidence type="ECO:0000256" key="11">
    <source>
        <dbReference type="PIRSR" id="PIRSR602077-1"/>
    </source>
</evidence>
<keyword evidence="17" id="KW-1185">Reference proteome</keyword>
<dbReference type="Gene3D" id="1.10.238.10">
    <property type="entry name" value="EF-hand"/>
    <property type="match status" value="1"/>
</dbReference>
<evidence type="ECO:0000256" key="6">
    <source>
        <dbReference type="ARBA" id="ARBA00022989"/>
    </source>
</evidence>
<name>A0A0M0JBP4_9EUKA</name>
<evidence type="ECO:0000256" key="4">
    <source>
        <dbReference type="ARBA" id="ARBA00022737"/>
    </source>
</evidence>
<evidence type="ECO:0000256" key="3">
    <source>
        <dbReference type="ARBA" id="ARBA00022692"/>
    </source>
</evidence>
<keyword evidence="7" id="KW-0406">Ion transport</keyword>
<dbReference type="GO" id="GO:0005245">
    <property type="term" value="F:voltage-gated calcium channel activity"/>
    <property type="evidence" value="ECO:0007669"/>
    <property type="project" value="InterPro"/>
</dbReference>
<feature type="transmembrane region" description="Helical" evidence="14">
    <location>
        <begin position="1338"/>
        <end position="1355"/>
    </location>
</feature>
<evidence type="ECO:0000259" key="15">
    <source>
        <dbReference type="Pfam" id="PF00520"/>
    </source>
</evidence>
<feature type="transmembrane region" description="Helical" evidence="14">
    <location>
        <begin position="169"/>
        <end position="190"/>
    </location>
</feature>
<feature type="binding site" evidence="11">
    <location>
        <position position="398"/>
    </location>
    <ligand>
        <name>Ca(2+)</name>
        <dbReference type="ChEBI" id="CHEBI:29108"/>
    </ligand>
</feature>
<feature type="transmembrane region" description="Helical" evidence="14">
    <location>
        <begin position="1594"/>
        <end position="1617"/>
    </location>
</feature>
<evidence type="ECO:0000313" key="16">
    <source>
        <dbReference type="EMBL" id="KOO23915.1"/>
    </source>
</evidence>
<evidence type="ECO:0000313" key="17">
    <source>
        <dbReference type="Proteomes" id="UP000037460"/>
    </source>
</evidence>
<dbReference type="Proteomes" id="UP000037460">
    <property type="component" value="Unassembled WGS sequence"/>
</dbReference>
<feature type="transmembrane region" description="Helical" evidence="14">
    <location>
        <begin position="736"/>
        <end position="764"/>
    </location>
</feature>
<feature type="transmembrane region" description="Helical" evidence="14">
    <location>
        <begin position="384"/>
        <end position="401"/>
    </location>
</feature>
<feature type="transmembrane region" description="Helical" evidence="14">
    <location>
        <begin position="925"/>
        <end position="945"/>
    </location>
</feature>
<feature type="domain" description="Ion transport" evidence="15">
    <location>
        <begin position="885"/>
        <end position="1248"/>
    </location>
</feature>
<feature type="transmembrane region" description="Helical" evidence="14">
    <location>
        <begin position="1217"/>
        <end position="1239"/>
    </location>
</feature>
<feature type="transmembrane region" description="Helical" evidence="14">
    <location>
        <begin position="533"/>
        <end position="557"/>
    </location>
</feature>
<comment type="caution">
    <text evidence="16">The sequence shown here is derived from an EMBL/GenBank/DDBJ whole genome shotgun (WGS) entry which is preliminary data.</text>
</comment>
<dbReference type="PRINTS" id="PR00167">
    <property type="entry name" value="CACHANNEL"/>
</dbReference>
<organism evidence="16 17">
    <name type="scientific">Chrysochromulina tobinii</name>
    <dbReference type="NCBI Taxonomy" id="1460289"/>
    <lineage>
        <taxon>Eukaryota</taxon>
        <taxon>Haptista</taxon>
        <taxon>Haptophyta</taxon>
        <taxon>Prymnesiophyceae</taxon>
        <taxon>Prymnesiales</taxon>
        <taxon>Chrysochromulinaceae</taxon>
        <taxon>Chrysochromulina</taxon>
    </lineage>
</organism>
<keyword evidence="8 14" id="KW-0472">Membrane</keyword>
<evidence type="ECO:0000256" key="5">
    <source>
        <dbReference type="ARBA" id="ARBA00022882"/>
    </source>
</evidence>
<sequence length="1807" mass="204345">MEEPVEAARLADDEPDTSDAAAAAASVATGHQDSPRSEASGRGIMEMVAKIATGGERLTDEKYAPKAWIFLHRDRFPRKQCIAIIENVWFDRCVLALIGLNCLTMVLFASPLVASVLANDDGVDYRDIEQKSAWVARHWTFELLKPLRDQGNCGLGDRIPCSFSQIVDFVFLLFFAIEMVIKMLALGLALHKNAYLRSGWNWLDFVVVVVGFLEQFSGGDLPGISTIRLVKTFRPLRSMQRIRGLRVLVQTILEALPQMLNVAIFLVFVLIIFGLFGMAFFSGKLRHACHACAEYDEAGECLEWESTGIRCDAECQWDDDIRLVKACGSLGNGTMQKESQARNLRWTYSCRPGERCLCDDSGEALPGCSYLANPNYGITSFDSILWAMLSLFQAISLEGWIDMTYQLMDGCSMFVFIYFIVLVLIGAIIAMNLFLAVLCDNFDKADSDDTNPMSDEESSEEVLARQLMQMKHSNIIRQRCLDVIRFKYFDYFIQGCILLNTLLMCLKVAPQPANLVAMDIHTIPRWDYLPEPYFWFLTIFNIILTLVFVAELVLKMVALGWRLFLRDSMNLFDAFVVFFSIVELALDLSERFSTGGAVIPLPLSVLRAFRIFRLFKLVRTIDSLRKIISTLIQSFKEVFYLALLLLLVMLIFILLGVELFGGMYPHSEYNYTQDNFPGTWDKRMILWEDDASRYNFDDFGTALLAIFVVLSGENWNEIMFNNHEATWSKDVAAVPFIPWAVIYMVILFIVGNLLLFNLFVAILLSNFDDDDDFADAEEDEDARNEAMEDDIGDSKAAKARKQKPEEVEYKFGEYRLKSVARRGSVVGDAGGVDDDDKGEDEEVPEAQIVIEAYPKSVTDGGGDKSLMIFGWDNPVRIVCCRIILHPVFEPVVLVLILVSTLTLVIDMPHLDYKSPLRSGIEKLNTVFTVLFTLEMALKMVACGLYKSKTPPKYTLHMPYFASSWNILDFFIVLVTILSDVLDPAEQPWINQLRTFRAIRPLRLVSRYEALKVTCSTLLAAIPAMASLATVAILFFLIFGILGTELFGGKFGYCYDPLYADLEFGGRITPGLGMGPHAHQGANTDYHECMALPRYNLTRRTTDGILLMDMADIEPGTLSDGSKWLNFIEFPQWVYPSFGNFDNIGYSFILLFEVSALEGWPDVMHWAMDVDSNEMYVQPWRIDSNPMEWMASDTPVPEELLPSIPSHKHTTANIEGGAFFVLWIIFGCFVIVNLTVGIVVDTFSDIKAKNDGLLNMTEDQADWVLAQKQLLTQRPLKAATQPAQLWRHNFYYLVTSTRFEVFIMVVIMMNMTFMACDWFEPNPDAQIYIPQLKHTMKVVDAVFFFIYVAEMLLKWVGLGFDQYFKDSWCVFDCILVTISAVDFIFTWIVVDGKMPFPAAVARCLRLFRVARILRIVKTAKSLRVIMLTVYLSLPQLYNIMILITLIILITDMLLVGFFWFVNYTPGNFDTSDHLDWTVTQSYRKGERYFQDDWHLDNTPGTNWGSALDRHANFGFFWTGALTLVRSSTGESFNLVMHDLYGWWWGINRLTCCPECGPMINSTSPLKQESIRIPSTGAEIWRQIPMTSCGATEPGMLIYLVFQVLMAYVVLSIMVGVILENFANVGSENKRIKMEDIEDFREVWLKYDPKGTFIVPSHNLLAMLQQLREPLGIQGKTHGPTHGSPGGHLTRADMLKHLGELDIPDHGGYIHFLETLTALSNKHAGCALPLVPTTEKLLKANKQAVLKGGSKLDPPKHSALTNYLVSLLQSRWRGYAMRIQGDEMLASDETAKLGTVKIKASQVAPLPPL</sequence>
<dbReference type="InterPro" id="IPR027359">
    <property type="entry name" value="Volt_channel_dom_sf"/>
</dbReference>
<evidence type="ECO:0000256" key="7">
    <source>
        <dbReference type="ARBA" id="ARBA00023065"/>
    </source>
</evidence>
<protein>
    <submittedName>
        <fullName evidence="16">Sodium channel protein type 2 subunit alpha</fullName>
    </submittedName>
</protein>
<proteinExistence type="inferred from homology"/>
<keyword evidence="11" id="KW-0479">Metal-binding</keyword>
<evidence type="ECO:0000256" key="13">
    <source>
        <dbReference type="SAM" id="MobiDB-lite"/>
    </source>
</evidence>
<keyword evidence="10 16" id="KW-0407">Ion channel</keyword>
<keyword evidence="12" id="KW-0109">Calcium transport</keyword>
<keyword evidence="2" id="KW-0813">Transport</keyword>
<reference evidence="17" key="1">
    <citation type="journal article" date="2015" name="PLoS Genet.">
        <title>Genome Sequence and Transcriptome Analyses of Chrysochromulina tobin: Metabolic Tools for Enhanced Algal Fitness in the Prominent Order Prymnesiales (Haptophyceae).</title>
        <authorList>
            <person name="Hovde B.T."/>
            <person name="Deodato C.R."/>
            <person name="Hunsperger H.M."/>
            <person name="Ryken S.A."/>
            <person name="Yost W."/>
            <person name="Jha R.K."/>
            <person name="Patterson J."/>
            <person name="Monnat R.J. Jr."/>
            <person name="Barlow S.B."/>
            <person name="Starkenburg S.R."/>
            <person name="Cattolico R.A."/>
        </authorList>
    </citation>
    <scope>NUCLEOTIDE SEQUENCE</scope>
    <source>
        <strain evidence="17">CCMP291</strain>
    </source>
</reference>
<feature type="compositionally biased region" description="Acidic residues" evidence="13">
    <location>
        <begin position="775"/>
        <end position="791"/>
    </location>
</feature>
<feature type="transmembrane region" description="Helical" evidence="14">
    <location>
        <begin position="262"/>
        <end position="281"/>
    </location>
</feature>
<keyword evidence="12" id="KW-0107">Calcium channel</keyword>
<keyword evidence="6 14" id="KW-1133">Transmembrane helix</keyword>
<gene>
    <name evidence="16" type="ORF">Ctob_007596</name>
</gene>
<feature type="transmembrane region" description="Helical" evidence="14">
    <location>
        <begin position="882"/>
        <end position="905"/>
    </location>
</feature>
<dbReference type="GO" id="GO:0005891">
    <property type="term" value="C:voltage-gated calcium channel complex"/>
    <property type="evidence" value="ECO:0007669"/>
    <property type="project" value="InterPro"/>
</dbReference>
<keyword evidence="3 14" id="KW-0812">Transmembrane</keyword>
<dbReference type="EMBL" id="JWZX01003145">
    <property type="protein sequence ID" value="KOO23915.1"/>
    <property type="molecule type" value="Genomic_DNA"/>
</dbReference>
<keyword evidence="11 12" id="KW-0106">Calcium</keyword>
<dbReference type="Pfam" id="PF00520">
    <property type="entry name" value="Ion_trans"/>
    <property type="match status" value="4"/>
</dbReference>
<evidence type="ECO:0000256" key="2">
    <source>
        <dbReference type="ARBA" id="ARBA00022448"/>
    </source>
</evidence>
<feature type="transmembrane region" description="Helical" evidence="14">
    <location>
        <begin position="638"/>
        <end position="657"/>
    </location>
</feature>
<dbReference type="PANTHER" id="PTHR10037:SF62">
    <property type="entry name" value="SODIUM CHANNEL PROTEIN 60E"/>
    <property type="match status" value="1"/>
</dbReference>
<evidence type="ECO:0000256" key="14">
    <source>
        <dbReference type="SAM" id="Phobius"/>
    </source>
</evidence>
<feature type="compositionally biased region" description="Low complexity" evidence="13">
    <location>
        <begin position="18"/>
        <end position="29"/>
    </location>
</feature>
<dbReference type="GO" id="GO:0001518">
    <property type="term" value="C:voltage-gated sodium channel complex"/>
    <property type="evidence" value="ECO:0007669"/>
    <property type="project" value="TreeGrafter"/>
</dbReference>
<evidence type="ECO:0000256" key="10">
    <source>
        <dbReference type="ARBA" id="ARBA00023303"/>
    </source>
</evidence>
<dbReference type="InterPro" id="IPR043203">
    <property type="entry name" value="VGCC_Ca_Na"/>
</dbReference>
<keyword evidence="9" id="KW-0325">Glycoprotein</keyword>
<accession>A0A0M0JBP4</accession>
<feature type="transmembrane region" description="Helical" evidence="14">
    <location>
        <begin position="1300"/>
        <end position="1318"/>
    </location>
</feature>